<keyword evidence="1" id="KW-0812">Transmembrane</keyword>
<feature type="transmembrane region" description="Helical" evidence="1">
    <location>
        <begin position="31"/>
        <end position="51"/>
    </location>
</feature>
<evidence type="ECO:0008006" key="4">
    <source>
        <dbReference type="Google" id="ProtNLM"/>
    </source>
</evidence>
<name>A0ABP5I3L9_9ACTN</name>
<protein>
    <recommendedName>
        <fullName evidence="4">Transmembrane protein</fullName>
    </recommendedName>
</protein>
<feature type="transmembrane region" description="Helical" evidence="1">
    <location>
        <begin position="101"/>
        <end position="124"/>
    </location>
</feature>
<evidence type="ECO:0000313" key="2">
    <source>
        <dbReference type="EMBL" id="GAA2092421.1"/>
    </source>
</evidence>
<keyword evidence="1" id="KW-1133">Transmembrane helix</keyword>
<organism evidence="2 3">
    <name type="scientific">Streptomyces albiaxialis</name>
    <dbReference type="NCBI Taxonomy" id="329523"/>
    <lineage>
        <taxon>Bacteria</taxon>
        <taxon>Bacillati</taxon>
        <taxon>Actinomycetota</taxon>
        <taxon>Actinomycetes</taxon>
        <taxon>Kitasatosporales</taxon>
        <taxon>Streptomycetaceae</taxon>
        <taxon>Streptomyces</taxon>
    </lineage>
</organism>
<dbReference type="Proteomes" id="UP001500016">
    <property type="component" value="Unassembled WGS sequence"/>
</dbReference>
<proteinExistence type="predicted"/>
<feature type="transmembrane region" description="Helical" evidence="1">
    <location>
        <begin position="7"/>
        <end position="25"/>
    </location>
</feature>
<evidence type="ECO:0000256" key="1">
    <source>
        <dbReference type="SAM" id="Phobius"/>
    </source>
</evidence>
<evidence type="ECO:0000313" key="3">
    <source>
        <dbReference type="Proteomes" id="UP001500016"/>
    </source>
</evidence>
<accession>A0ABP5I3L9</accession>
<keyword evidence="3" id="KW-1185">Reference proteome</keyword>
<dbReference type="RefSeq" id="WP_344532403.1">
    <property type="nucleotide sequence ID" value="NZ_BAAAPE010000015.1"/>
</dbReference>
<comment type="caution">
    <text evidence="2">The sequence shown here is derived from an EMBL/GenBank/DDBJ whole genome shotgun (WGS) entry which is preliminary data.</text>
</comment>
<reference evidence="3" key="1">
    <citation type="journal article" date="2019" name="Int. J. Syst. Evol. Microbiol.">
        <title>The Global Catalogue of Microorganisms (GCM) 10K type strain sequencing project: providing services to taxonomists for standard genome sequencing and annotation.</title>
        <authorList>
            <consortium name="The Broad Institute Genomics Platform"/>
            <consortium name="The Broad Institute Genome Sequencing Center for Infectious Disease"/>
            <person name="Wu L."/>
            <person name="Ma J."/>
        </authorList>
    </citation>
    <scope>NUCLEOTIDE SEQUENCE [LARGE SCALE GENOMIC DNA]</scope>
    <source>
        <strain evidence="3">JCM 15478</strain>
    </source>
</reference>
<keyword evidence="1" id="KW-0472">Membrane</keyword>
<dbReference type="EMBL" id="BAAAPE010000015">
    <property type="protein sequence ID" value="GAA2092421.1"/>
    <property type="molecule type" value="Genomic_DNA"/>
</dbReference>
<feature type="transmembrane region" description="Helical" evidence="1">
    <location>
        <begin position="72"/>
        <end position="95"/>
    </location>
</feature>
<gene>
    <name evidence="2" type="ORF">GCM10009801_58910</name>
</gene>
<sequence>MMRDRAWNLGTPVFCWASLVIAVNWNYPGWVIWPLLAVSLLFSIAAFRYLRERIFRSEDRHIGERPSLVWRVYEGALVFSFIVVLAPVAFSILVYRDKPDWAAVARLAMVGILCSGAAMAGLMARQRFREK</sequence>